<protein>
    <recommendedName>
        <fullName evidence="5">Calcineurin-like phosphoesterase domain-containing protein</fullName>
    </recommendedName>
</protein>
<evidence type="ECO:0000313" key="1">
    <source>
        <dbReference type="EMBL" id="AND28685.1"/>
    </source>
</evidence>
<organism evidence="1">
    <name type="scientific">Bacillus thuringiensis subsp. israelensis</name>
    <dbReference type="NCBI Taxonomy" id="1430"/>
    <lineage>
        <taxon>Bacteria</taxon>
        <taxon>Bacillati</taxon>
        <taxon>Bacillota</taxon>
        <taxon>Bacilli</taxon>
        <taxon>Bacillales</taxon>
        <taxon>Bacillaceae</taxon>
        <taxon>Bacillus</taxon>
        <taxon>Bacillus cereus group</taxon>
    </lineage>
</organism>
<proteinExistence type="predicted"/>
<accession>A0A169E365</accession>
<dbReference type="AlphaFoldDB" id="A0A169E365"/>
<dbReference type="EMBL" id="CP013279">
    <property type="protein sequence ID" value="AND28685.1"/>
    <property type="molecule type" value="Genomic_DNA"/>
</dbReference>
<reference evidence="3 4" key="3">
    <citation type="submission" date="2019-04" db="EMBL/GenBank/DDBJ databases">
        <authorList>
            <person name="Patino-Navarrete R."/>
            <person name="Patino Navarrete R."/>
        </authorList>
    </citation>
    <scope>NUCLEOTIDE SEQUENCE [LARGE SCALE GENOMIC DNA]</scope>
    <source>
        <strain evidence="3">Bacillus thuringiensis strain AR23</strain>
    </source>
</reference>
<dbReference type="Proteomes" id="UP000508034">
    <property type="component" value="Unassembled WGS sequence"/>
</dbReference>
<evidence type="ECO:0008006" key="5">
    <source>
        <dbReference type="Google" id="ProtNLM"/>
    </source>
</evidence>
<dbReference type="SUPFAM" id="SSF56300">
    <property type="entry name" value="Metallo-dependent phosphatases"/>
    <property type="match status" value="1"/>
</dbReference>
<reference evidence="2" key="1">
    <citation type="submission" date="2016-02" db="EMBL/GenBank/DDBJ databases">
        <title>Structural polymorphism in the large plasmids of Bacillus thuringiensis subsp. israelensis which govern its insecticidal activity.</title>
        <authorList>
            <person name="Sen K."/>
            <person name="Iwasaki M."/>
            <person name="Hishiyama K."/>
            <person name="Nagai K."/>
            <person name="Nagata K."/>
            <person name="Yukinari U."/>
            <person name="Nozawa T."/>
            <person name="Yakushi T."/>
            <person name="Shibai H."/>
            <person name="Kurosawa S."/>
        </authorList>
    </citation>
    <scope>NUCLEOTIDE SEQUENCE</scope>
    <source>
        <strain evidence="2">HD522</strain>
        <plasmid evidence="2">pBTI-6</plasmid>
    </source>
</reference>
<geneLocation type="plasmid" evidence="2">
    <name>pBTI-6</name>
</geneLocation>
<evidence type="ECO:0000313" key="3">
    <source>
        <dbReference type="EMBL" id="VIJ08063.1"/>
    </source>
</evidence>
<dbReference type="EMBL" id="LC128536">
    <property type="protein sequence ID" value="BAV56205.1"/>
    <property type="molecule type" value="Genomic_DNA"/>
</dbReference>
<evidence type="ECO:0000313" key="4">
    <source>
        <dbReference type="Proteomes" id="UP000508034"/>
    </source>
</evidence>
<gene>
    <name evidence="1" type="ORF">ATN07_33755</name>
    <name evidence="3" type="ORF">BTAR23_AR23_06131</name>
</gene>
<dbReference type="EMBL" id="CAAKHA010000030">
    <property type="protein sequence ID" value="VIJ08063.1"/>
    <property type="molecule type" value="Genomic_DNA"/>
</dbReference>
<geneLocation type="plasmid" evidence="1">
    <name>pAM65-52-4-128K</name>
</geneLocation>
<reference evidence="1" key="2">
    <citation type="journal article" date="2017" name="Res. Microbiol.">
        <title>Comparative genomics of extrachromosomal elements in Bacillus thuringiensis subsp. israelensis.</title>
        <authorList>
            <person name="Bolotin A."/>
            <person name="Gillis A."/>
            <person name="Sanchis V."/>
            <person name="Nielsen-LeRoux C."/>
            <person name="Mahillon J."/>
            <person name="Lereclus D."/>
            <person name="Sorokin A."/>
        </authorList>
    </citation>
    <scope>NUCLEOTIDE SEQUENCE</scope>
    <source>
        <strain evidence="1">AM65-52</strain>
        <plasmid evidence="1">pAM65-52-4-128K</plasmid>
    </source>
</reference>
<name>A0A169E365_BACTI</name>
<dbReference type="InterPro" id="IPR029052">
    <property type="entry name" value="Metallo-depent_PP-like"/>
</dbReference>
<evidence type="ECO:0000313" key="2">
    <source>
        <dbReference type="EMBL" id="BAV56205.1"/>
    </source>
</evidence>
<keyword evidence="1" id="KW-0614">Plasmid</keyword>
<sequence length="137" mass="16063">MSKLQYPCPGRPENQFAKKRRFEALIREQYNNINLYTDTVPNTSVLINGDMTSFGHDDLFNPEWSKIKDFFRTLRRSYYYRLGNHNIENNFDDFVNNGCFKSSLVNLIYHVQGRGIPSSQFDYRTESGGYYLGFAVT</sequence>
<dbReference type="RefSeq" id="WP_003310456.1">
    <property type="nucleotide sequence ID" value="NC_010076.1"/>
</dbReference>